<dbReference type="PRINTS" id="PR00980">
    <property type="entry name" value="TRNASYNTHALA"/>
</dbReference>
<dbReference type="Gene3D" id="3.30.930.10">
    <property type="entry name" value="Bira Bifunctional Protein, Domain 2"/>
    <property type="match status" value="1"/>
</dbReference>
<dbReference type="InterPro" id="IPR018162">
    <property type="entry name" value="Ala-tRNA-ligase_IIc_anticod-bd"/>
</dbReference>
<evidence type="ECO:0000256" key="6">
    <source>
        <dbReference type="ARBA" id="ARBA00022598"/>
    </source>
</evidence>
<feature type="domain" description="Alanyl-transfer RNA synthetases family profile" evidence="17">
    <location>
        <begin position="933"/>
        <end position="1086"/>
    </location>
</feature>
<dbReference type="Gene3D" id="3.30.980.10">
    <property type="entry name" value="Threonyl-trna Synthetase, Chain A, domain 2"/>
    <property type="match status" value="1"/>
</dbReference>
<dbReference type="EMBL" id="CAEY01000449">
    <property type="status" value="NOT_ANNOTATED_CDS"/>
    <property type="molecule type" value="Genomic_DNA"/>
</dbReference>
<dbReference type="EnsemblMetazoa" id="tetur01g06830.1">
    <property type="protein sequence ID" value="tetur01g06830.1"/>
    <property type="gene ID" value="tetur01g06830"/>
</dbReference>
<dbReference type="FunFam" id="3.10.310.40:FF:000002">
    <property type="entry name" value="alanine--tRNA ligase, cytoplasmic"/>
    <property type="match status" value="1"/>
</dbReference>
<dbReference type="GO" id="GO:0006419">
    <property type="term" value="P:alanyl-tRNA aminoacylation"/>
    <property type="evidence" value="ECO:0007669"/>
    <property type="project" value="InterPro"/>
</dbReference>
<evidence type="ECO:0000256" key="16">
    <source>
        <dbReference type="HAMAP-Rule" id="MF_03133"/>
    </source>
</evidence>
<evidence type="ECO:0000256" key="12">
    <source>
        <dbReference type="ARBA" id="ARBA00022917"/>
    </source>
</evidence>
<sequence>MDCNQVRQKFIDFFMKKYNHEFVPSSSVIPLDDPTLLFANAGMNQYKPIFLGTVDPNSDQAKYKRTCNSQKCIRAGGKHNDLDDVGKDVYHHTFFEMLGNWSFGDYFKKEICKWAWELLTEEYGLDKDRLYVTYFGGAPQLGLDPDEECRSIWVDDVGVDPSKVIPGSMKDNFWEMGDTGPCGPCSEIHFDRIGGRNASDLVNMDDPDVLEIWNLVFIQYNREQDSSLKPLPKQHVDTGMGFERITSVIQNKRSNYDTDIFVPIFETVSQMTGCRPYTGKVGPEDTDGIDMAYRVIADHARTLTVALSDGGRPDNVGRGYVLRRILRRAVRYGTEKLGAKPGMFASLVPVVVQILGDFFPEMKKDPQTVMDIINEEETQFLKTLSRGRRLLERTIAKLGDSKILPGDIAWRLYDTYGFPLDLTHLMVEEKNLSIDMAGYEAAKAKAQASSHSKTSSQQSPIELNVHSIAELKDQLKVPLTNDEPKYDYKANSDEPNADYIFTPCSGRILALRKDNAFVDSVDSGIECGVILDKTSFYAEAGGQIFDTGFMTKESLGGDEEDSEFEVRDVKCQGGYIVHLGNVASGVLKVGDVMKLQIDQQRRKYIMSNHTGTHVLNYALRSVLKAESDQRGSLVAPDRLRFDFTNKGPMSPSQVKETEQVSQKVIAKNEIVYAADASLPKAKEIKGLRAVFDEAYPDPVRVVSIGVPIDTLLNNPDSDSGLETSVEFCGGTHLKRSGHIGDFVISSEEAISKGIRRIIALTGPEASRAIKKSALFQNEAEIIAEKVNSVTNNANEQKKIVKRIVELIEEVSQSNISYWKKDELRNYLNASKKKLDDADRASKAANLNQVTEQVKILAESLKDAPFVVKALEAGSNAKALDAAVKQIKSISPKTAAMFISCDDKKIICLASVPSETVSTSGLKANEWVQQVSPIINGKGGGKPESAQASGTNVNAIDAAVEAAEKFLGAKPEMFASLVPVVAKILGDFFPEMKKDPQTVMDIINEEETQFLKTLSRGRRLLERTIAKLGDSKILPGDIAWKLYDTFGIPLDLTHLMVEEKNLSIDMAGYETAKAKARTSSRVSRNNL</sequence>
<comment type="domain">
    <text evidence="16">Consists of three domains; the N-terminal catalytic domain, the editing domain and the C-terminal C-Ala domain. The editing domain removes incorrectly charged amino acids, while the C-Ala domain, along with tRNA(Ala), serves as a bridge to cooperatively bring together the editing and aminoacylation centers thus stimulating deacylation of misacylated tRNAs.</text>
</comment>
<dbReference type="InterPro" id="IPR002318">
    <property type="entry name" value="Ala-tRNA-lgiase_IIc"/>
</dbReference>
<dbReference type="FunFam" id="3.30.980.10:FF:000004">
    <property type="entry name" value="Alanine--tRNA ligase, cytoplasmic"/>
    <property type="match status" value="1"/>
</dbReference>
<dbReference type="Pfam" id="PF01411">
    <property type="entry name" value="tRNA-synt_2c"/>
    <property type="match status" value="2"/>
</dbReference>
<evidence type="ECO:0000313" key="19">
    <source>
        <dbReference type="Proteomes" id="UP000015104"/>
    </source>
</evidence>
<dbReference type="AlphaFoldDB" id="T1JRG7"/>
<dbReference type="GO" id="GO:0005739">
    <property type="term" value="C:mitochondrion"/>
    <property type="evidence" value="ECO:0007669"/>
    <property type="project" value="TreeGrafter"/>
</dbReference>
<comment type="catalytic activity">
    <reaction evidence="15 16">
        <text>tRNA(Ala) + L-alanine + ATP = L-alanyl-tRNA(Ala) + AMP + diphosphate</text>
        <dbReference type="Rhea" id="RHEA:12540"/>
        <dbReference type="Rhea" id="RHEA-COMP:9657"/>
        <dbReference type="Rhea" id="RHEA-COMP:9923"/>
        <dbReference type="ChEBI" id="CHEBI:30616"/>
        <dbReference type="ChEBI" id="CHEBI:33019"/>
        <dbReference type="ChEBI" id="CHEBI:57972"/>
        <dbReference type="ChEBI" id="CHEBI:78442"/>
        <dbReference type="ChEBI" id="CHEBI:78497"/>
        <dbReference type="ChEBI" id="CHEBI:456215"/>
        <dbReference type="EC" id="6.1.1.7"/>
    </reaction>
</comment>
<keyword evidence="9 16" id="KW-0862">Zinc</keyword>
<evidence type="ECO:0000256" key="7">
    <source>
        <dbReference type="ARBA" id="ARBA00022723"/>
    </source>
</evidence>
<keyword evidence="19" id="KW-1185">Reference proteome</keyword>
<comment type="similarity">
    <text evidence="1">Belongs to the class-II aminoacyl-tRNA synthetase family. Alax-L subfamily.</text>
</comment>
<evidence type="ECO:0000313" key="18">
    <source>
        <dbReference type="EnsemblMetazoa" id="tetur01g06830.1"/>
    </source>
</evidence>
<feature type="binding site" evidence="16">
    <location>
        <position position="728"/>
    </location>
    <ligand>
        <name>Zn(2+)</name>
        <dbReference type="ChEBI" id="CHEBI:29105"/>
    </ligand>
</feature>
<evidence type="ECO:0000256" key="5">
    <source>
        <dbReference type="ARBA" id="ARBA00022555"/>
    </source>
</evidence>
<dbReference type="Gene3D" id="3.10.310.40">
    <property type="match status" value="1"/>
</dbReference>
<keyword evidence="7 16" id="KW-0479">Metal-binding</keyword>
<dbReference type="EC" id="6.1.1.7" evidence="2"/>
<keyword evidence="6 16" id="KW-0436">Ligase</keyword>
<dbReference type="GO" id="GO:0005524">
    <property type="term" value="F:ATP binding"/>
    <property type="evidence" value="ECO:0007669"/>
    <property type="project" value="UniProtKB-UniRule"/>
</dbReference>
<evidence type="ECO:0000256" key="14">
    <source>
        <dbReference type="ARBA" id="ARBA00032577"/>
    </source>
</evidence>
<dbReference type="eggNOG" id="KOG0188">
    <property type="taxonomic scope" value="Eukaryota"/>
</dbReference>
<evidence type="ECO:0000256" key="2">
    <source>
        <dbReference type="ARBA" id="ARBA00013168"/>
    </source>
</evidence>
<reference evidence="19" key="1">
    <citation type="submission" date="2011-08" db="EMBL/GenBank/DDBJ databases">
        <authorList>
            <person name="Rombauts S."/>
        </authorList>
    </citation>
    <scope>NUCLEOTIDE SEQUENCE</scope>
    <source>
        <strain evidence="19">London</strain>
    </source>
</reference>
<dbReference type="PANTHER" id="PTHR11777:SF9">
    <property type="entry name" value="ALANINE--TRNA LIGASE, CYTOPLASMIC"/>
    <property type="match status" value="1"/>
</dbReference>
<dbReference type="GO" id="GO:0004813">
    <property type="term" value="F:alanine-tRNA ligase activity"/>
    <property type="evidence" value="ECO:0007669"/>
    <property type="project" value="UniProtKB-UniRule"/>
</dbReference>
<accession>T1JRG7</accession>
<dbReference type="HOGENOM" id="CLU_004485_5_0_1"/>
<keyword evidence="10 16" id="KW-0067">ATP-binding</keyword>
<dbReference type="HAMAP" id="MF_00036_B">
    <property type="entry name" value="Ala_tRNA_synth_B"/>
    <property type="match status" value="1"/>
</dbReference>
<evidence type="ECO:0000256" key="11">
    <source>
        <dbReference type="ARBA" id="ARBA00022884"/>
    </source>
</evidence>
<dbReference type="CDD" id="cd00673">
    <property type="entry name" value="AlaRS_core"/>
    <property type="match status" value="1"/>
</dbReference>
<comment type="subunit">
    <text evidence="16">Monomer.</text>
</comment>
<evidence type="ECO:0000256" key="9">
    <source>
        <dbReference type="ARBA" id="ARBA00022833"/>
    </source>
</evidence>
<evidence type="ECO:0000256" key="3">
    <source>
        <dbReference type="ARBA" id="ARBA00017959"/>
    </source>
</evidence>
<dbReference type="InterPro" id="IPR018165">
    <property type="entry name" value="Ala-tRNA-synth_IIc_core"/>
</dbReference>
<evidence type="ECO:0000256" key="10">
    <source>
        <dbReference type="ARBA" id="ARBA00022840"/>
    </source>
</evidence>
<dbReference type="InterPro" id="IPR050058">
    <property type="entry name" value="Ala-tRNA_ligase"/>
</dbReference>
<dbReference type="GO" id="GO:0000049">
    <property type="term" value="F:tRNA binding"/>
    <property type="evidence" value="ECO:0007669"/>
    <property type="project" value="UniProtKB-KW"/>
</dbReference>
<dbReference type="InterPro" id="IPR018163">
    <property type="entry name" value="Thr/Ala-tRNA-synth_IIc_edit"/>
</dbReference>
<feature type="binding site" evidence="16">
    <location>
        <position position="732"/>
    </location>
    <ligand>
        <name>Zn(2+)</name>
        <dbReference type="ChEBI" id="CHEBI:29105"/>
    </ligand>
</feature>
<keyword evidence="13 16" id="KW-0030">Aminoacyl-tRNA synthetase</keyword>
<dbReference type="InterPro" id="IPR018164">
    <property type="entry name" value="Ala-tRNA-synth_IIc_N"/>
</dbReference>
<dbReference type="NCBIfam" id="TIGR00344">
    <property type="entry name" value="alaS"/>
    <property type="match status" value="1"/>
</dbReference>
<comment type="function">
    <text evidence="16">Catalyzes the attachment of alanine to tRNA(Ala) in a two-step reaction: alanine is first activated by ATP to form Ala-AMP and then transferred to the acceptor end of tRNA(Ala). Also edits incorrectly charged tRNA(Ala) via its editing domain.</text>
</comment>
<dbReference type="SMART" id="SM00863">
    <property type="entry name" value="tRNA_SAD"/>
    <property type="match status" value="1"/>
</dbReference>
<dbReference type="SUPFAM" id="SSF55186">
    <property type="entry name" value="ThrRS/AlaRS common domain"/>
    <property type="match status" value="1"/>
</dbReference>
<keyword evidence="12 16" id="KW-0648">Protein biosynthesis</keyword>
<dbReference type="InterPro" id="IPR009000">
    <property type="entry name" value="Transl_B-barrel_sf"/>
</dbReference>
<feature type="binding site" evidence="16">
    <location>
        <position position="613"/>
    </location>
    <ligand>
        <name>Zn(2+)</name>
        <dbReference type="ChEBI" id="CHEBI:29105"/>
    </ligand>
</feature>
<dbReference type="InterPro" id="IPR045864">
    <property type="entry name" value="aa-tRNA-synth_II/BPL/LPL"/>
</dbReference>
<organism evidence="18 19">
    <name type="scientific">Tetranychus urticae</name>
    <name type="common">Two-spotted spider mite</name>
    <dbReference type="NCBI Taxonomy" id="32264"/>
    <lineage>
        <taxon>Eukaryota</taxon>
        <taxon>Metazoa</taxon>
        <taxon>Ecdysozoa</taxon>
        <taxon>Arthropoda</taxon>
        <taxon>Chelicerata</taxon>
        <taxon>Arachnida</taxon>
        <taxon>Acari</taxon>
        <taxon>Acariformes</taxon>
        <taxon>Trombidiformes</taxon>
        <taxon>Prostigmata</taxon>
        <taxon>Eleutherengona</taxon>
        <taxon>Raphignathae</taxon>
        <taxon>Tetranychoidea</taxon>
        <taxon>Tetranychidae</taxon>
        <taxon>Tetranychus</taxon>
    </lineage>
</organism>
<evidence type="ECO:0000256" key="1">
    <source>
        <dbReference type="ARBA" id="ARBA00008429"/>
    </source>
</evidence>
<dbReference type="InterPro" id="IPR012947">
    <property type="entry name" value="tRNA_SAD"/>
</dbReference>
<dbReference type="InterPro" id="IPR023033">
    <property type="entry name" value="Ala_tRNA_ligase_euk/bac"/>
</dbReference>
<dbReference type="PANTHER" id="PTHR11777">
    <property type="entry name" value="ALANYL-TRNA SYNTHETASE"/>
    <property type="match status" value="1"/>
</dbReference>
<reference evidence="18" key="2">
    <citation type="submission" date="2015-06" db="UniProtKB">
        <authorList>
            <consortium name="EnsemblMetazoa"/>
        </authorList>
    </citation>
    <scope>IDENTIFICATION</scope>
</reference>
<dbReference type="PROSITE" id="PS50860">
    <property type="entry name" value="AA_TRNA_LIGASE_II_ALA"/>
    <property type="match status" value="2"/>
</dbReference>
<dbReference type="SUPFAM" id="SSF55681">
    <property type="entry name" value="Class II aaRS and biotin synthetases"/>
    <property type="match status" value="1"/>
</dbReference>
<evidence type="ECO:0000256" key="13">
    <source>
        <dbReference type="ARBA" id="ARBA00023146"/>
    </source>
</evidence>
<keyword evidence="5 16" id="KW-0820">tRNA-binding</keyword>
<dbReference type="GO" id="GO:0002161">
    <property type="term" value="F:aminoacyl-tRNA deacylase activity"/>
    <property type="evidence" value="ECO:0007669"/>
    <property type="project" value="TreeGrafter"/>
</dbReference>
<protein>
    <recommendedName>
        <fullName evidence="3">Alanine--tRNA ligase</fullName>
        <ecNumber evidence="2">6.1.1.7</ecNumber>
    </recommendedName>
    <alternativeName>
        <fullName evidence="14">Alanyl-tRNA synthetase</fullName>
    </alternativeName>
</protein>
<dbReference type="SUPFAM" id="SSF50447">
    <property type="entry name" value="Translation proteins"/>
    <property type="match status" value="1"/>
</dbReference>
<keyword evidence="4" id="KW-0963">Cytoplasm</keyword>
<dbReference type="STRING" id="32264.T1JRG7"/>
<dbReference type="FunFam" id="3.30.930.10:FF:000011">
    <property type="entry name" value="Alanine--tRNA ligase, cytoplasmic"/>
    <property type="match status" value="1"/>
</dbReference>
<comment type="cofactor">
    <cofactor evidence="16">
        <name>Zn(2+)</name>
        <dbReference type="ChEBI" id="CHEBI:29105"/>
    </cofactor>
    <text evidence="16">Binds 1 zinc ion per subunit.</text>
</comment>
<feature type="domain" description="Alanyl-transfer RNA synthetases family profile" evidence="17">
    <location>
        <begin position="1"/>
        <end position="771"/>
    </location>
</feature>
<dbReference type="Pfam" id="PF07973">
    <property type="entry name" value="tRNA_SAD"/>
    <property type="match status" value="1"/>
</dbReference>
<keyword evidence="11 16" id="KW-0694">RNA-binding</keyword>
<evidence type="ECO:0000259" key="17">
    <source>
        <dbReference type="PROSITE" id="PS50860"/>
    </source>
</evidence>
<name>T1JRG7_TETUR</name>
<keyword evidence="8 16" id="KW-0547">Nucleotide-binding</keyword>
<feature type="binding site" evidence="16">
    <location>
        <position position="609"/>
    </location>
    <ligand>
        <name>Zn(2+)</name>
        <dbReference type="ChEBI" id="CHEBI:29105"/>
    </ligand>
</feature>
<evidence type="ECO:0000256" key="8">
    <source>
        <dbReference type="ARBA" id="ARBA00022741"/>
    </source>
</evidence>
<dbReference type="Gene3D" id="2.40.30.130">
    <property type="match status" value="1"/>
</dbReference>
<dbReference type="GO" id="GO:0008270">
    <property type="term" value="F:zinc ion binding"/>
    <property type="evidence" value="ECO:0007669"/>
    <property type="project" value="UniProtKB-UniRule"/>
</dbReference>
<evidence type="ECO:0000256" key="15">
    <source>
        <dbReference type="ARBA" id="ARBA00048300"/>
    </source>
</evidence>
<proteinExistence type="inferred from homology"/>
<dbReference type="Proteomes" id="UP000015104">
    <property type="component" value="Unassembled WGS sequence"/>
</dbReference>
<evidence type="ECO:0000256" key="4">
    <source>
        <dbReference type="ARBA" id="ARBA00022490"/>
    </source>
</evidence>
<dbReference type="SUPFAM" id="SSF101353">
    <property type="entry name" value="Putative anticodon-binding domain of alanyl-tRNA synthetase (AlaRS)"/>
    <property type="match status" value="2"/>
</dbReference>